<dbReference type="InterPro" id="IPR003783">
    <property type="entry name" value="Regulatory_RecX"/>
</dbReference>
<feature type="domain" description="RecX second three-helical" evidence="5">
    <location>
        <begin position="39"/>
        <end position="79"/>
    </location>
</feature>
<evidence type="ECO:0000259" key="6">
    <source>
        <dbReference type="Pfam" id="PF21981"/>
    </source>
</evidence>
<organism evidence="7 8">
    <name type="scientific">Mariprofundus ferrooxydans PV-1</name>
    <dbReference type="NCBI Taxonomy" id="314345"/>
    <lineage>
        <taxon>Bacteria</taxon>
        <taxon>Pseudomonadati</taxon>
        <taxon>Pseudomonadota</taxon>
        <taxon>Candidatius Mariprofundia</taxon>
        <taxon>Mariprofundales</taxon>
        <taxon>Mariprofundaceae</taxon>
        <taxon>Mariprofundus</taxon>
    </lineage>
</organism>
<evidence type="ECO:0000256" key="3">
    <source>
        <dbReference type="ARBA" id="ARBA00018111"/>
    </source>
</evidence>
<reference evidence="7 8" key="1">
    <citation type="submission" date="2006-09" db="EMBL/GenBank/DDBJ databases">
        <authorList>
            <person name="Emerson D."/>
            <person name="Ferriera S."/>
            <person name="Johnson J."/>
            <person name="Kravitz S."/>
            <person name="Halpern A."/>
            <person name="Remington K."/>
            <person name="Beeson K."/>
            <person name="Tran B."/>
            <person name="Rogers Y.-H."/>
            <person name="Friedman R."/>
            <person name="Venter J.C."/>
        </authorList>
    </citation>
    <scope>NUCLEOTIDE SEQUENCE [LARGE SCALE GENOMIC DNA]</scope>
    <source>
        <strain evidence="7 8">PV-1</strain>
    </source>
</reference>
<dbReference type="InterPro" id="IPR053924">
    <property type="entry name" value="RecX_HTH_2nd"/>
</dbReference>
<keyword evidence="8" id="KW-1185">Reference proteome</keyword>
<dbReference type="PANTHER" id="PTHR33602">
    <property type="entry name" value="REGULATORY PROTEIN RECX FAMILY PROTEIN"/>
    <property type="match status" value="1"/>
</dbReference>
<dbReference type="GO" id="GO:0005737">
    <property type="term" value="C:cytoplasm"/>
    <property type="evidence" value="ECO:0007669"/>
    <property type="project" value="UniProtKB-SubCell"/>
</dbReference>
<evidence type="ECO:0000256" key="4">
    <source>
        <dbReference type="ARBA" id="ARBA00022490"/>
    </source>
</evidence>
<dbReference type="InParanoid" id="Q0F3T7"/>
<evidence type="ECO:0000256" key="2">
    <source>
        <dbReference type="ARBA" id="ARBA00009695"/>
    </source>
</evidence>
<comment type="caution">
    <text evidence="7">The sequence shown here is derived from an EMBL/GenBank/DDBJ whole genome shotgun (WGS) entry which is preliminary data.</text>
</comment>
<dbReference type="GO" id="GO:0006282">
    <property type="term" value="P:regulation of DNA repair"/>
    <property type="evidence" value="ECO:0007669"/>
    <property type="project" value="InterPro"/>
</dbReference>
<dbReference type="Pfam" id="PF21981">
    <property type="entry name" value="RecX_HTH3"/>
    <property type="match status" value="1"/>
</dbReference>
<dbReference type="Gene3D" id="1.10.10.10">
    <property type="entry name" value="Winged helix-like DNA-binding domain superfamily/Winged helix DNA-binding domain"/>
    <property type="match status" value="2"/>
</dbReference>
<evidence type="ECO:0000259" key="5">
    <source>
        <dbReference type="Pfam" id="PF02631"/>
    </source>
</evidence>
<name>Q0F3T7_9PROT</name>
<sequence length="143" mass="16357">MTLREHCAVELRRKLADRAYATGVIEVVLARLVDDGYLSESRFAESFLRSRLRKGETPRVAAMKARQKGVDEAALQLALDEAEASFDSDQACRSILKRRDPQGLRHGDERLWQKHARFLQNKGFDAATIVRVMNDDKHDQFDD</sequence>
<proteinExistence type="inferred from homology"/>
<accession>Q0F3T7</accession>
<dbReference type="AlphaFoldDB" id="Q0F3T7"/>
<keyword evidence="4" id="KW-0963">Cytoplasm</keyword>
<dbReference type="HOGENOM" id="CLU_066607_3_3_0"/>
<protein>
    <recommendedName>
        <fullName evidence="3">Regulatory protein RecX</fullName>
    </recommendedName>
</protein>
<dbReference type="Proteomes" id="UP000005297">
    <property type="component" value="Unassembled WGS sequence"/>
</dbReference>
<dbReference type="Pfam" id="PF02631">
    <property type="entry name" value="RecX_HTH2"/>
    <property type="match status" value="1"/>
</dbReference>
<gene>
    <name evidence="7" type="ORF">SPV1_03518</name>
</gene>
<comment type="similarity">
    <text evidence="2">Belongs to the RecX family.</text>
</comment>
<evidence type="ECO:0000313" key="7">
    <source>
        <dbReference type="EMBL" id="EAU55854.1"/>
    </source>
</evidence>
<dbReference type="STRING" id="314344.AL013_03640"/>
<dbReference type="InterPro" id="IPR036388">
    <property type="entry name" value="WH-like_DNA-bd_sf"/>
</dbReference>
<dbReference type="PANTHER" id="PTHR33602:SF1">
    <property type="entry name" value="REGULATORY PROTEIN RECX FAMILY PROTEIN"/>
    <property type="match status" value="1"/>
</dbReference>
<feature type="domain" description="RecX third three-helical" evidence="6">
    <location>
        <begin position="89"/>
        <end position="133"/>
    </location>
</feature>
<dbReference type="eggNOG" id="COG2137">
    <property type="taxonomic scope" value="Bacteria"/>
</dbReference>
<dbReference type="InterPro" id="IPR053925">
    <property type="entry name" value="RecX_HTH_3rd"/>
</dbReference>
<dbReference type="OrthoDB" id="5295441at2"/>
<comment type="subcellular location">
    <subcellularLocation>
        <location evidence="1">Cytoplasm</location>
    </subcellularLocation>
</comment>
<dbReference type="FunCoup" id="Q0F3T7">
    <property type="interactions" value="53"/>
</dbReference>
<evidence type="ECO:0000256" key="1">
    <source>
        <dbReference type="ARBA" id="ARBA00004496"/>
    </source>
</evidence>
<evidence type="ECO:0000313" key="8">
    <source>
        <dbReference type="Proteomes" id="UP000005297"/>
    </source>
</evidence>
<dbReference type="EMBL" id="AATS01000001">
    <property type="protein sequence ID" value="EAU55854.1"/>
    <property type="molecule type" value="Genomic_DNA"/>
</dbReference>